<dbReference type="InterPro" id="IPR008775">
    <property type="entry name" value="Phytyl_CoA_dOase-like"/>
</dbReference>
<evidence type="ECO:0000256" key="8">
    <source>
        <dbReference type="ARBA" id="ARBA00023004"/>
    </source>
</evidence>
<comment type="caution">
    <text evidence="12">The sequence shown here is derived from an EMBL/GenBank/DDBJ whole genome shotgun (WGS) entry which is preliminary data.</text>
</comment>
<dbReference type="GO" id="GO:0016706">
    <property type="term" value="F:2-oxoglutarate-dependent dioxygenase activity"/>
    <property type="evidence" value="ECO:0007669"/>
    <property type="project" value="InterPro"/>
</dbReference>
<dbReference type="Pfam" id="PF05721">
    <property type="entry name" value="PhyH"/>
    <property type="match status" value="1"/>
</dbReference>
<evidence type="ECO:0000256" key="9">
    <source>
        <dbReference type="ARBA" id="ARBA00049228"/>
    </source>
</evidence>
<dbReference type="Gene3D" id="2.60.120.620">
    <property type="entry name" value="q2cbj1_9rhob like domain"/>
    <property type="match status" value="1"/>
</dbReference>
<accession>A0A0W7X8U7</accession>
<evidence type="ECO:0000313" key="12">
    <source>
        <dbReference type="EMBL" id="KUF19172.1"/>
    </source>
</evidence>
<dbReference type="EMBL" id="LOCL01000028">
    <property type="protein sequence ID" value="KUF19172.1"/>
    <property type="molecule type" value="Genomic_DNA"/>
</dbReference>
<gene>
    <name evidence="12" type="ORF">AT728_21660</name>
</gene>
<evidence type="ECO:0000256" key="3">
    <source>
        <dbReference type="ARBA" id="ARBA00007851"/>
    </source>
</evidence>
<keyword evidence="13" id="KW-1185">Reference proteome</keyword>
<keyword evidence="6" id="KW-0223">Dioxygenase</keyword>
<comment type="function">
    <text evidence="2">Involved in the biosynthesis of 5-hydroxyectoine, called compatible solute, which helps organisms to survive extreme osmotic stress by acting as a highly soluble organic osmolyte. Catalyzes the 2-oxoglutarate-dependent selective hydroxylation of L-ectoine to yield (4S,5S)-5-hydroxyectoine.</text>
</comment>
<evidence type="ECO:0000256" key="10">
    <source>
        <dbReference type="NCBIfam" id="TIGR02408"/>
    </source>
</evidence>
<feature type="region of interest" description="Disordered" evidence="11">
    <location>
        <begin position="283"/>
        <end position="304"/>
    </location>
</feature>
<comment type="cofactor">
    <cofactor evidence="1">
        <name>Fe(2+)</name>
        <dbReference type="ChEBI" id="CHEBI:29033"/>
    </cofactor>
</comment>
<dbReference type="AlphaFoldDB" id="A0A0W7X8U7"/>
<dbReference type="EC" id="1.14.11.55" evidence="10"/>
<proteinExistence type="inferred from homology"/>
<dbReference type="NCBIfam" id="TIGR02408">
    <property type="entry name" value="ectoine_ThpD"/>
    <property type="match status" value="1"/>
</dbReference>
<comment type="catalytic activity">
    <reaction evidence="9">
        <text>L-ectoine + 2-oxoglutarate + O2 = 5-hydroxyectoine + succinate + CO2</text>
        <dbReference type="Rhea" id="RHEA:45740"/>
        <dbReference type="ChEBI" id="CHEBI:15379"/>
        <dbReference type="ChEBI" id="CHEBI:16526"/>
        <dbReference type="ChEBI" id="CHEBI:16810"/>
        <dbReference type="ChEBI" id="CHEBI:30031"/>
        <dbReference type="ChEBI" id="CHEBI:58515"/>
        <dbReference type="ChEBI" id="CHEBI:85413"/>
        <dbReference type="EC" id="1.14.11.55"/>
    </reaction>
</comment>
<reference evidence="12 13" key="1">
    <citation type="submission" date="2015-12" db="EMBL/GenBank/DDBJ databases">
        <title>Draft genome sequence of Streptomyces silvensis ATCC 53525, a producer of novel hormone antagonists.</title>
        <authorList>
            <person name="Johnston C.W."/>
            <person name="Li Y."/>
            <person name="Magarvey N.A."/>
        </authorList>
    </citation>
    <scope>NUCLEOTIDE SEQUENCE [LARGE SCALE GENOMIC DNA]</scope>
    <source>
        <strain evidence="12 13">ATCC 53525</strain>
    </source>
</reference>
<keyword evidence="7" id="KW-0560">Oxidoreductase</keyword>
<evidence type="ECO:0000256" key="11">
    <source>
        <dbReference type="SAM" id="MobiDB-lite"/>
    </source>
</evidence>
<dbReference type="RefSeq" id="WP_058846662.1">
    <property type="nucleotide sequence ID" value="NZ_LOCL01000028.1"/>
</dbReference>
<evidence type="ECO:0000313" key="13">
    <source>
        <dbReference type="Proteomes" id="UP000054804"/>
    </source>
</evidence>
<dbReference type="InterPro" id="IPR012774">
    <property type="entry name" value="EctD"/>
</dbReference>
<keyword evidence="5" id="KW-0479">Metal-binding</keyword>
<dbReference type="Proteomes" id="UP000054804">
    <property type="component" value="Unassembled WGS sequence"/>
</dbReference>
<keyword evidence="8" id="KW-0408">Iron</keyword>
<evidence type="ECO:0000256" key="1">
    <source>
        <dbReference type="ARBA" id="ARBA00001954"/>
    </source>
</evidence>
<dbReference type="STRING" id="1765722.AT728_21660"/>
<protein>
    <recommendedName>
        <fullName evidence="10">Ectoine hydroxylase</fullName>
        <ecNumber evidence="10">1.14.11.55</ecNumber>
    </recommendedName>
</protein>
<evidence type="ECO:0000256" key="6">
    <source>
        <dbReference type="ARBA" id="ARBA00022964"/>
    </source>
</evidence>
<dbReference type="SUPFAM" id="SSF51197">
    <property type="entry name" value="Clavaminate synthase-like"/>
    <property type="match status" value="1"/>
</dbReference>
<comment type="subunit">
    <text evidence="4">Homodimer.</text>
</comment>
<evidence type="ECO:0000256" key="4">
    <source>
        <dbReference type="ARBA" id="ARBA00011738"/>
    </source>
</evidence>
<name>A0A0W7X8U7_9ACTN</name>
<dbReference type="PANTHER" id="PTHR20883:SF48">
    <property type="entry name" value="ECTOINE DIOXYGENASE"/>
    <property type="match status" value="1"/>
</dbReference>
<organism evidence="12 13">
    <name type="scientific">Streptomyces silvensis</name>
    <dbReference type="NCBI Taxonomy" id="1765722"/>
    <lineage>
        <taxon>Bacteria</taxon>
        <taxon>Bacillati</taxon>
        <taxon>Actinomycetota</taxon>
        <taxon>Actinomycetes</taxon>
        <taxon>Kitasatosporales</taxon>
        <taxon>Streptomycetaceae</taxon>
        <taxon>Streptomyces</taxon>
    </lineage>
</organism>
<dbReference type="PANTHER" id="PTHR20883">
    <property type="entry name" value="PHYTANOYL-COA DIOXYGENASE DOMAIN CONTAINING 1"/>
    <property type="match status" value="1"/>
</dbReference>
<evidence type="ECO:0000256" key="7">
    <source>
        <dbReference type="ARBA" id="ARBA00023002"/>
    </source>
</evidence>
<sequence>MNATLTDHYPTRLLAPGPVVPRTHPTVWGGADDGPLTAAELAAFDGSGYHAEQALLGPEEVRALQAEARRLTADPALRGDERTVVEEKSQEVRSVFEVHRLSPAFARLAADPRLAGRARQLLGSEVYVHQSRVNYKPGFGGGPFYWHSDFETWHAEDGMPAPRAVSVSLALTENHPFNGSLMIIPGSHRSFVPCVGRTPPDHHLDSLRTHSVAVGMPEQEAVTALAEQAGGIEQFTGGPGSATFFDSNCMHGSNGNITPYPRSNVFLVFNSVDNTLTAPFGAPAPRPAHIASRDFTPVARDAER</sequence>
<comment type="similarity">
    <text evidence="3">Belongs to the PhyH family. EctD subfamily.</text>
</comment>
<dbReference type="OrthoDB" id="2573519at2"/>
<dbReference type="GO" id="GO:0005506">
    <property type="term" value="F:iron ion binding"/>
    <property type="evidence" value="ECO:0007669"/>
    <property type="project" value="UniProtKB-ARBA"/>
</dbReference>
<evidence type="ECO:0000256" key="2">
    <source>
        <dbReference type="ARBA" id="ARBA00004063"/>
    </source>
</evidence>
<evidence type="ECO:0000256" key="5">
    <source>
        <dbReference type="ARBA" id="ARBA00022723"/>
    </source>
</evidence>